<reference evidence="2 3" key="1">
    <citation type="submission" date="2018-08" db="EMBL/GenBank/DDBJ databases">
        <title>Sphingobium sp. EO9.</title>
        <authorList>
            <person name="Park Y."/>
            <person name="Kim K.H."/>
            <person name="Jeon C.O."/>
        </authorList>
    </citation>
    <scope>NUCLEOTIDE SEQUENCE [LARGE SCALE GENOMIC DNA]</scope>
    <source>
        <strain evidence="2 3">EO9</strain>
    </source>
</reference>
<name>A0A418YPD6_9SPHN</name>
<dbReference type="OrthoDB" id="7451469at2"/>
<organism evidence="2 3">
    <name type="scientific">Sphingobium terrigena</name>
    <dbReference type="NCBI Taxonomy" id="2304063"/>
    <lineage>
        <taxon>Bacteria</taxon>
        <taxon>Pseudomonadati</taxon>
        <taxon>Pseudomonadota</taxon>
        <taxon>Alphaproteobacteria</taxon>
        <taxon>Sphingomonadales</taxon>
        <taxon>Sphingomonadaceae</taxon>
        <taxon>Sphingobium</taxon>
    </lineage>
</organism>
<gene>
    <name evidence="2" type="ORF">D0Z70_17110</name>
</gene>
<protein>
    <submittedName>
        <fullName evidence="2">Uncharacterized protein</fullName>
    </submittedName>
</protein>
<sequence>MGPVDVMSEQAELDASAVRSRPRASAWLWRPWYAKLWWASIAIYWTGKLASYWSPVLDDAYSTAVAGYLNIALYPFTALMVLGVRFVPAWMEYYGWEWVEPSHDELFPKRSVGGYLDPMADPLDPRSPNHWRYLGNLCAGRELGVVRRQR</sequence>
<accession>A0A418YPD6</accession>
<evidence type="ECO:0000313" key="2">
    <source>
        <dbReference type="EMBL" id="RJG53149.1"/>
    </source>
</evidence>
<dbReference type="Proteomes" id="UP000283469">
    <property type="component" value="Unassembled WGS sequence"/>
</dbReference>
<comment type="caution">
    <text evidence="2">The sequence shown here is derived from an EMBL/GenBank/DDBJ whole genome shotgun (WGS) entry which is preliminary data.</text>
</comment>
<evidence type="ECO:0000256" key="1">
    <source>
        <dbReference type="SAM" id="Phobius"/>
    </source>
</evidence>
<feature type="transmembrane region" description="Helical" evidence="1">
    <location>
        <begin position="65"/>
        <end position="87"/>
    </location>
</feature>
<proteinExistence type="predicted"/>
<dbReference type="AlphaFoldDB" id="A0A418YPD6"/>
<evidence type="ECO:0000313" key="3">
    <source>
        <dbReference type="Proteomes" id="UP000283469"/>
    </source>
</evidence>
<keyword evidence="1" id="KW-1133">Transmembrane helix</keyword>
<dbReference type="EMBL" id="QVRA01000018">
    <property type="protein sequence ID" value="RJG53149.1"/>
    <property type="molecule type" value="Genomic_DNA"/>
</dbReference>
<keyword evidence="1" id="KW-0472">Membrane</keyword>
<keyword evidence="1" id="KW-0812">Transmembrane</keyword>
<keyword evidence="3" id="KW-1185">Reference proteome</keyword>